<evidence type="ECO:0000313" key="2">
    <source>
        <dbReference type="EMBL" id="KAE9360406.1"/>
    </source>
</evidence>
<proteinExistence type="predicted"/>
<evidence type="ECO:0000256" key="1">
    <source>
        <dbReference type="SAM" id="MobiDB-lite"/>
    </source>
</evidence>
<feature type="region of interest" description="Disordered" evidence="1">
    <location>
        <begin position="38"/>
        <end position="59"/>
    </location>
</feature>
<organism evidence="2 3">
    <name type="scientific">Phytophthora rubi</name>
    <dbReference type="NCBI Taxonomy" id="129364"/>
    <lineage>
        <taxon>Eukaryota</taxon>
        <taxon>Sar</taxon>
        <taxon>Stramenopiles</taxon>
        <taxon>Oomycota</taxon>
        <taxon>Peronosporomycetes</taxon>
        <taxon>Peronosporales</taxon>
        <taxon>Peronosporaceae</taxon>
        <taxon>Phytophthora</taxon>
    </lineage>
</organism>
<comment type="caution">
    <text evidence="2">The sequence shown here is derived from an EMBL/GenBank/DDBJ whole genome shotgun (WGS) entry which is preliminary data.</text>
</comment>
<accession>A0A6A4G7B8</accession>
<dbReference type="Proteomes" id="UP000434957">
    <property type="component" value="Unassembled WGS sequence"/>
</dbReference>
<dbReference type="AlphaFoldDB" id="A0A6A4G7B8"/>
<dbReference type="EMBL" id="QXFT01000005">
    <property type="protein sequence ID" value="KAE9360406.1"/>
    <property type="molecule type" value="Genomic_DNA"/>
</dbReference>
<keyword evidence="3" id="KW-1185">Reference proteome</keyword>
<name>A0A6A4G7B8_9STRA</name>
<evidence type="ECO:0000313" key="3">
    <source>
        <dbReference type="Proteomes" id="UP000434957"/>
    </source>
</evidence>
<sequence>MKAPDKKASTAAARRCSSCKKVFSTKYLKQRHLAKKRGCSKRAVAQRALDKKEKKRKSQNKTYYLRRKWGISLGKDPGLRDEDRVRTQRATSKIGCKMKRFDERPSTKTIVLANGGLSTSIDLFTTITRLPKTSHFTQGIGVATWQDWHLKS</sequence>
<protein>
    <submittedName>
        <fullName evidence="2">Uncharacterized protein</fullName>
    </submittedName>
</protein>
<reference evidence="2 3" key="1">
    <citation type="submission" date="2018-08" db="EMBL/GenBank/DDBJ databases">
        <title>Genomic investigation of the strawberry pathogen Phytophthora fragariae indicates pathogenicity is determined by transcriptional variation in three key races.</title>
        <authorList>
            <person name="Adams T.M."/>
            <person name="Armitage A.D."/>
            <person name="Sobczyk M.K."/>
            <person name="Bates H.J."/>
            <person name="Dunwell J.M."/>
            <person name="Nellist C.F."/>
            <person name="Harrison R.J."/>
        </authorList>
    </citation>
    <scope>NUCLEOTIDE SEQUENCE [LARGE SCALE GENOMIC DNA]</scope>
    <source>
        <strain evidence="2 3">SCRP333</strain>
    </source>
</reference>
<gene>
    <name evidence="2" type="ORF">PR003_g236</name>
</gene>